<dbReference type="OrthoDB" id="4407412at2"/>
<evidence type="ECO:0000313" key="2">
    <source>
        <dbReference type="Proteomes" id="UP000182237"/>
    </source>
</evidence>
<dbReference type="Proteomes" id="UP000182237">
    <property type="component" value="Chromosome I"/>
</dbReference>
<gene>
    <name evidence="1" type="ORF">SAMN04488539_0238</name>
</gene>
<name>A0A1H1LJV4_9CORY</name>
<dbReference type="RefSeq" id="WP_019193395.1">
    <property type="nucleotide sequence ID" value="NZ_LT629765.1"/>
</dbReference>
<dbReference type="EMBL" id="LT629765">
    <property type="protein sequence ID" value="SDR74620.1"/>
    <property type="molecule type" value="Genomic_DNA"/>
</dbReference>
<proteinExistence type="predicted"/>
<protein>
    <submittedName>
        <fullName evidence="1">Uncharacterized protein</fullName>
    </submittedName>
</protein>
<sequence>MTLHSSDYRMRVKEMENEAKSAISSFQSEHDSVVDAPLDLDDLSSAPFPRRLIESIRDSDLDSAEKQKLICYLIGSWYIDHSEGRWAYVPMPIEPPSLYLQFGIGVETDGAMWNAAEAAKDIRDGEDLDFVESILQANLRVIGRNSPL</sequence>
<reference evidence="1 2" key="1">
    <citation type="submission" date="2016-10" db="EMBL/GenBank/DDBJ databases">
        <authorList>
            <person name="de Groot N.N."/>
        </authorList>
    </citation>
    <scope>NUCLEOTIDE SEQUENCE [LARGE SCALE GENOMIC DNA]</scope>
    <source>
        <strain evidence="1 2">DSM 45434</strain>
    </source>
</reference>
<organism evidence="1 2">
    <name type="scientific">Corynebacterium timonense</name>
    <dbReference type="NCBI Taxonomy" id="441500"/>
    <lineage>
        <taxon>Bacteria</taxon>
        <taxon>Bacillati</taxon>
        <taxon>Actinomycetota</taxon>
        <taxon>Actinomycetes</taxon>
        <taxon>Mycobacteriales</taxon>
        <taxon>Corynebacteriaceae</taxon>
        <taxon>Corynebacterium</taxon>
    </lineage>
</organism>
<evidence type="ECO:0000313" key="1">
    <source>
        <dbReference type="EMBL" id="SDR74620.1"/>
    </source>
</evidence>
<accession>A0A1H1LJV4</accession>
<keyword evidence="2" id="KW-1185">Reference proteome</keyword>
<dbReference type="AlphaFoldDB" id="A0A1H1LJV4"/>